<keyword evidence="2" id="KW-1185">Reference proteome</keyword>
<dbReference type="EMBL" id="CASHSV030000206">
    <property type="protein sequence ID" value="CAJ2654351.1"/>
    <property type="molecule type" value="Genomic_DNA"/>
</dbReference>
<evidence type="ECO:0000313" key="2">
    <source>
        <dbReference type="Proteomes" id="UP001177021"/>
    </source>
</evidence>
<reference evidence="1" key="1">
    <citation type="submission" date="2023-10" db="EMBL/GenBank/DDBJ databases">
        <authorList>
            <person name="Rodriguez Cubillos JULIANA M."/>
            <person name="De Vega J."/>
        </authorList>
    </citation>
    <scope>NUCLEOTIDE SEQUENCE</scope>
</reference>
<gene>
    <name evidence="1" type="ORF">MILVUS5_LOCUS21520</name>
</gene>
<comment type="caution">
    <text evidence="1">The sequence shown here is derived from an EMBL/GenBank/DDBJ whole genome shotgun (WGS) entry which is preliminary data.</text>
</comment>
<protein>
    <submittedName>
        <fullName evidence="1">Uncharacterized protein</fullName>
    </submittedName>
</protein>
<dbReference type="Proteomes" id="UP001177021">
    <property type="component" value="Unassembled WGS sequence"/>
</dbReference>
<name>A0ACB0KCZ0_TRIPR</name>
<evidence type="ECO:0000313" key="1">
    <source>
        <dbReference type="EMBL" id="CAJ2654351.1"/>
    </source>
</evidence>
<sequence>MDSTEDLHFLLTAQRHELTAAESMESDLDFAYRLQLQEALAASLTNHPSSSSTDVIFEEPIIDDDDAVFNATSLQLEELEKMETEMHDREQSERVMREAKDDLLRRIHDQKIASEILNFPEEDWEEWGDKFEKPFGEGCSGEGCSKSSKSGRSDEGAVVRVYFKGLVSEESVRDENFSVAGIGVAVCDLNDNLIFEVSKAVVGNGTNKVAVELKALIEAFNAVLALDLKNVICFGDHYPLFQFLSGKWPAKQRKIAMLLNQVNLLQRKFAYCSPRLVARQDLKFALKLAKDAIVSQSTRPAESSSSKSLKETCVICLEDTDHSQFFSVDGCQHRYCFSCMKQHVEVKLLHGMVPICPHEGCKNELLVDSCRKFLTSKLVETMQQRKVEASIPHTEKIYCPYPRCSALMSKSEVLNYSKSLMGSEHSLPKKCVKCHGLFCFGCKVPWHSGMTCYTYKRLNPNPPADDVKLKFLASRSLWKQCVKCNHMIELAEGCYHMTCRCGYEFCYKCGAEWKDKKATCSCPLWEEDNIWLEDRHAESEEDEEEDDDDFYY</sequence>
<proteinExistence type="predicted"/>
<accession>A0ACB0KCZ0</accession>
<organism evidence="1 2">
    <name type="scientific">Trifolium pratense</name>
    <name type="common">Red clover</name>
    <dbReference type="NCBI Taxonomy" id="57577"/>
    <lineage>
        <taxon>Eukaryota</taxon>
        <taxon>Viridiplantae</taxon>
        <taxon>Streptophyta</taxon>
        <taxon>Embryophyta</taxon>
        <taxon>Tracheophyta</taxon>
        <taxon>Spermatophyta</taxon>
        <taxon>Magnoliopsida</taxon>
        <taxon>eudicotyledons</taxon>
        <taxon>Gunneridae</taxon>
        <taxon>Pentapetalae</taxon>
        <taxon>rosids</taxon>
        <taxon>fabids</taxon>
        <taxon>Fabales</taxon>
        <taxon>Fabaceae</taxon>
        <taxon>Papilionoideae</taxon>
        <taxon>50 kb inversion clade</taxon>
        <taxon>NPAAA clade</taxon>
        <taxon>Hologalegina</taxon>
        <taxon>IRL clade</taxon>
        <taxon>Trifolieae</taxon>
        <taxon>Trifolium</taxon>
    </lineage>
</organism>